<proteinExistence type="predicted"/>
<gene>
    <name evidence="1" type="ORF">VNO77_18933</name>
</gene>
<comment type="caution">
    <text evidence="1">The sequence shown here is derived from an EMBL/GenBank/DDBJ whole genome shotgun (WGS) entry which is preliminary data.</text>
</comment>
<evidence type="ECO:0000313" key="1">
    <source>
        <dbReference type="EMBL" id="KAK7338327.1"/>
    </source>
</evidence>
<keyword evidence="2" id="KW-1185">Reference proteome</keyword>
<dbReference type="AlphaFoldDB" id="A0AAN9QK28"/>
<reference evidence="1 2" key="1">
    <citation type="submission" date="2024-01" db="EMBL/GenBank/DDBJ databases">
        <title>The genomes of 5 underutilized Papilionoideae crops provide insights into root nodulation and disease resistanc.</title>
        <authorList>
            <person name="Jiang F."/>
        </authorList>
    </citation>
    <scope>NUCLEOTIDE SEQUENCE [LARGE SCALE GENOMIC DNA]</scope>
    <source>
        <strain evidence="1">LVBAO_FW01</strain>
        <tissue evidence="1">Leaves</tissue>
    </source>
</reference>
<protein>
    <submittedName>
        <fullName evidence="1">Uncharacterized protein</fullName>
    </submittedName>
</protein>
<dbReference type="EMBL" id="JAYMYQ010000004">
    <property type="protein sequence ID" value="KAK7338327.1"/>
    <property type="molecule type" value="Genomic_DNA"/>
</dbReference>
<organism evidence="1 2">
    <name type="scientific">Canavalia gladiata</name>
    <name type="common">Sword bean</name>
    <name type="synonym">Dolichos gladiatus</name>
    <dbReference type="NCBI Taxonomy" id="3824"/>
    <lineage>
        <taxon>Eukaryota</taxon>
        <taxon>Viridiplantae</taxon>
        <taxon>Streptophyta</taxon>
        <taxon>Embryophyta</taxon>
        <taxon>Tracheophyta</taxon>
        <taxon>Spermatophyta</taxon>
        <taxon>Magnoliopsida</taxon>
        <taxon>eudicotyledons</taxon>
        <taxon>Gunneridae</taxon>
        <taxon>Pentapetalae</taxon>
        <taxon>rosids</taxon>
        <taxon>fabids</taxon>
        <taxon>Fabales</taxon>
        <taxon>Fabaceae</taxon>
        <taxon>Papilionoideae</taxon>
        <taxon>50 kb inversion clade</taxon>
        <taxon>NPAAA clade</taxon>
        <taxon>indigoferoid/millettioid clade</taxon>
        <taxon>Phaseoleae</taxon>
        <taxon>Canavalia</taxon>
    </lineage>
</organism>
<dbReference type="Proteomes" id="UP001367508">
    <property type="component" value="Unassembled WGS sequence"/>
</dbReference>
<sequence>MHACFSSTSEANRITVMHACFSSTSEAERAFRHACQRIHHEPCNKHLSGGVAENEKQELLQEIESALAPLLPKRTPAQRRWQLTTNFWKLTRLEDHDYTCDNGLAPA</sequence>
<evidence type="ECO:0000313" key="2">
    <source>
        <dbReference type="Proteomes" id="UP001367508"/>
    </source>
</evidence>
<accession>A0AAN9QK28</accession>
<name>A0AAN9QK28_CANGL</name>